<dbReference type="AlphaFoldDB" id="A0A0A9B0F8"/>
<organism evidence="2">
    <name type="scientific">Arundo donax</name>
    <name type="common">Giant reed</name>
    <name type="synonym">Donax arundinaceus</name>
    <dbReference type="NCBI Taxonomy" id="35708"/>
    <lineage>
        <taxon>Eukaryota</taxon>
        <taxon>Viridiplantae</taxon>
        <taxon>Streptophyta</taxon>
        <taxon>Embryophyta</taxon>
        <taxon>Tracheophyta</taxon>
        <taxon>Spermatophyta</taxon>
        <taxon>Magnoliopsida</taxon>
        <taxon>Liliopsida</taxon>
        <taxon>Poales</taxon>
        <taxon>Poaceae</taxon>
        <taxon>PACMAD clade</taxon>
        <taxon>Arundinoideae</taxon>
        <taxon>Arundineae</taxon>
        <taxon>Arundo</taxon>
    </lineage>
</organism>
<proteinExistence type="predicted"/>
<sequence>MTLVAVSTPPTPTIKDPCFECTATKDRLESAPGSAATARASGSGGSLPPPAPSIFRTE</sequence>
<feature type="region of interest" description="Disordered" evidence="1">
    <location>
        <begin position="27"/>
        <end position="58"/>
    </location>
</feature>
<reference evidence="2" key="2">
    <citation type="journal article" date="2015" name="Data Brief">
        <title>Shoot transcriptome of the giant reed, Arundo donax.</title>
        <authorList>
            <person name="Barrero R.A."/>
            <person name="Guerrero F.D."/>
            <person name="Moolhuijzen P."/>
            <person name="Goolsby J.A."/>
            <person name="Tidwell J."/>
            <person name="Bellgard S.E."/>
            <person name="Bellgard M.I."/>
        </authorList>
    </citation>
    <scope>NUCLEOTIDE SEQUENCE</scope>
    <source>
        <tissue evidence="2">Shoot tissue taken approximately 20 cm above the soil surface</tissue>
    </source>
</reference>
<reference evidence="2" key="1">
    <citation type="submission" date="2014-09" db="EMBL/GenBank/DDBJ databases">
        <authorList>
            <person name="Magalhaes I.L.F."/>
            <person name="Oliveira U."/>
            <person name="Santos F.R."/>
            <person name="Vidigal T.H.D.A."/>
            <person name="Brescovit A.D."/>
            <person name="Santos A.J."/>
        </authorList>
    </citation>
    <scope>NUCLEOTIDE SEQUENCE</scope>
    <source>
        <tissue evidence="2">Shoot tissue taken approximately 20 cm above the soil surface</tissue>
    </source>
</reference>
<accession>A0A0A9B0F8</accession>
<protein>
    <submittedName>
        <fullName evidence="2">Uncharacterized protein</fullName>
    </submittedName>
</protein>
<name>A0A0A9B0F8_ARUDO</name>
<evidence type="ECO:0000256" key="1">
    <source>
        <dbReference type="SAM" id="MobiDB-lite"/>
    </source>
</evidence>
<dbReference type="EMBL" id="GBRH01243275">
    <property type="protein sequence ID" value="JAD54620.1"/>
    <property type="molecule type" value="Transcribed_RNA"/>
</dbReference>
<evidence type="ECO:0000313" key="2">
    <source>
        <dbReference type="EMBL" id="JAD54620.1"/>
    </source>
</evidence>
<feature type="compositionally biased region" description="Low complexity" evidence="1">
    <location>
        <begin position="30"/>
        <end position="41"/>
    </location>
</feature>